<comment type="similarity">
    <text evidence="1 2">Belongs to the arylamine N-acetyltransferase family.</text>
</comment>
<organism evidence="3 4">
    <name type="scientific">Parvibaculum lavamentivorans (strain DS-1 / DSM 13023 / NCIMB 13966)</name>
    <dbReference type="NCBI Taxonomy" id="402881"/>
    <lineage>
        <taxon>Bacteria</taxon>
        <taxon>Pseudomonadati</taxon>
        <taxon>Pseudomonadota</taxon>
        <taxon>Alphaproteobacteria</taxon>
        <taxon>Hyphomicrobiales</taxon>
        <taxon>Parvibaculaceae</taxon>
        <taxon>Parvibaculum</taxon>
    </lineage>
</organism>
<dbReference type="STRING" id="402881.Plav_1447"/>
<dbReference type="PANTHER" id="PTHR11786">
    <property type="entry name" value="N-HYDROXYARYLAMINE O-ACETYLTRANSFERASE"/>
    <property type="match status" value="1"/>
</dbReference>
<keyword evidence="3" id="KW-0012">Acyltransferase</keyword>
<evidence type="ECO:0000313" key="3">
    <source>
        <dbReference type="EMBL" id="ABS63067.1"/>
    </source>
</evidence>
<dbReference type="Gene3D" id="3.30.2140.10">
    <property type="entry name" value="Arylamine N-acetyltransferase"/>
    <property type="match status" value="1"/>
</dbReference>
<keyword evidence="4" id="KW-1185">Reference proteome</keyword>
<evidence type="ECO:0000313" key="4">
    <source>
        <dbReference type="Proteomes" id="UP000006377"/>
    </source>
</evidence>
<dbReference type="SUPFAM" id="SSF54001">
    <property type="entry name" value="Cysteine proteinases"/>
    <property type="match status" value="1"/>
</dbReference>
<dbReference type="PANTHER" id="PTHR11786:SF0">
    <property type="entry name" value="ARYLAMINE N-ACETYLTRANSFERASE 4-RELATED"/>
    <property type="match status" value="1"/>
</dbReference>
<dbReference type="eggNOG" id="COG2162">
    <property type="taxonomic scope" value="Bacteria"/>
</dbReference>
<sequence length="278" mass="31457">MSGDTPIDLDAYFNRIGYSGSHAPTLETLKALHYAHALSIPFENLDVLAKRPILLDPVSLQKKLVTDRRGGYCFEVNALFAAVLRQLGFDLTTLIGRVRWMSPEEVDTARSHMLMRVELPEGPFLADVGFGGLTMTGPIRFETGIEQETPHEPRRLIDHEDGLELQAKIGGEWVPVYRFTMEPHRRTDYEVASWYTSTHPSSIFVQFLIAGRPQEDKWLSLLNRDFKIRGLDGKAVTRRLDSADEIAEVLDSYFGISLSEDDKAVMLAPYMDAWRAMP</sequence>
<dbReference type="Pfam" id="PF00797">
    <property type="entry name" value="Acetyltransf_2"/>
    <property type="match status" value="1"/>
</dbReference>
<dbReference type="GO" id="GO:0004060">
    <property type="term" value="F:arylamine N-acetyltransferase activity"/>
    <property type="evidence" value="ECO:0007669"/>
    <property type="project" value="UniProtKB-EC"/>
</dbReference>
<dbReference type="RefSeq" id="WP_012110347.1">
    <property type="nucleotide sequence ID" value="NC_009719.1"/>
</dbReference>
<dbReference type="EMBL" id="CP000774">
    <property type="protein sequence ID" value="ABS63067.1"/>
    <property type="molecule type" value="Genomic_DNA"/>
</dbReference>
<dbReference type="EC" id="2.3.1.5" evidence="3"/>
<dbReference type="InterPro" id="IPR001447">
    <property type="entry name" value="Arylamine_N-AcTrfase"/>
</dbReference>
<proteinExistence type="inferred from homology"/>
<name>A7HT34_PARL1</name>
<dbReference type="AlphaFoldDB" id="A7HT34"/>
<reference evidence="3 4" key="1">
    <citation type="journal article" date="2011" name="Stand. Genomic Sci.">
        <title>Complete genome sequence of Parvibaculum lavamentivorans type strain (DS-1(T)).</title>
        <authorList>
            <person name="Schleheck D."/>
            <person name="Weiss M."/>
            <person name="Pitluck S."/>
            <person name="Bruce D."/>
            <person name="Land M.L."/>
            <person name="Han S."/>
            <person name="Saunders E."/>
            <person name="Tapia R."/>
            <person name="Detter C."/>
            <person name="Brettin T."/>
            <person name="Han J."/>
            <person name="Woyke T."/>
            <person name="Goodwin L."/>
            <person name="Pennacchio L."/>
            <person name="Nolan M."/>
            <person name="Cook A.M."/>
            <person name="Kjelleberg S."/>
            <person name="Thomas T."/>
        </authorList>
    </citation>
    <scope>NUCLEOTIDE SEQUENCE [LARGE SCALE GENOMIC DNA]</scope>
    <source>
        <strain evidence="4">DS-1 / DSM 13023 / NCIMB 13966</strain>
    </source>
</reference>
<dbReference type="KEGG" id="pla:Plav_1447"/>
<evidence type="ECO:0000256" key="1">
    <source>
        <dbReference type="ARBA" id="ARBA00006547"/>
    </source>
</evidence>
<accession>A7HT34</accession>
<dbReference type="Gene3D" id="2.40.128.150">
    <property type="entry name" value="Cysteine proteinases"/>
    <property type="match status" value="1"/>
</dbReference>
<keyword evidence="3" id="KW-0808">Transferase</keyword>
<dbReference type="InterPro" id="IPR038765">
    <property type="entry name" value="Papain-like_cys_pep_sf"/>
</dbReference>
<evidence type="ECO:0000256" key="2">
    <source>
        <dbReference type="RuleBase" id="RU003452"/>
    </source>
</evidence>
<dbReference type="OrthoDB" id="7181050at2"/>
<gene>
    <name evidence="3" type="ordered locus">Plav_1447</name>
</gene>
<dbReference type="HOGENOM" id="CLU_049918_1_1_5"/>
<dbReference type="PRINTS" id="PR01543">
    <property type="entry name" value="ANATRNSFRASE"/>
</dbReference>
<protein>
    <submittedName>
        <fullName evidence="3">Arylamine N-acetyltransferase</fullName>
        <ecNumber evidence="3">2.3.1.5</ecNumber>
    </submittedName>
</protein>
<dbReference type="Proteomes" id="UP000006377">
    <property type="component" value="Chromosome"/>
</dbReference>